<gene>
    <name evidence="2" type="ORF">NDU88_001504</name>
</gene>
<dbReference type="EMBL" id="JANPWB010000008">
    <property type="protein sequence ID" value="KAJ1161015.1"/>
    <property type="molecule type" value="Genomic_DNA"/>
</dbReference>
<evidence type="ECO:0000256" key="1">
    <source>
        <dbReference type="SAM" id="MobiDB-lite"/>
    </source>
</evidence>
<accession>A0AAV7SCF9</accession>
<keyword evidence="3" id="KW-1185">Reference proteome</keyword>
<evidence type="ECO:0000313" key="2">
    <source>
        <dbReference type="EMBL" id="KAJ1161015.1"/>
    </source>
</evidence>
<reference evidence="2" key="1">
    <citation type="journal article" date="2022" name="bioRxiv">
        <title>Sequencing and chromosome-scale assembly of the giantPleurodeles waltlgenome.</title>
        <authorList>
            <person name="Brown T."/>
            <person name="Elewa A."/>
            <person name="Iarovenko S."/>
            <person name="Subramanian E."/>
            <person name="Araus A.J."/>
            <person name="Petzold A."/>
            <person name="Susuki M."/>
            <person name="Suzuki K.-i.T."/>
            <person name="Hayashi T."/>
            <person name="Toyoda A."/>
            <person name="Oliveira C."/>
            <person name="Osipova E."/>
            <person name="Leigh N.D."/>
            <person name="Simon A."/>
            <person name="Yun M.H."/>
        </authorList>
    </citation>
    <scope>NUCLEOTIDE SEQUENCE</scope>
    <source>
        <strain evidence="2">20211129_DDA</strain>
        <tissue evidence="2">Liver</tissue>
    </source>
</reference>
<dbReference type="Proteomes" id="UP001066276">
    <property type="component" value="Chromosome 4_2"/>
</dbReference>
<dbReference type="AlphaFoldDB" id="A0AAV7SCF9"/>
<feature type="region of interest" description="Disordered" evidence="1">
    <location>
        <begin position="54"/>
        <end position="75"/>
    </location>
</feature>
<name>A0AAV7SCF9_PLEWA</name>
<comment type="caution">
    <text evidence="2">The sequence shown here is derived from an EMBL/GenBank/DDBJ whole genome shotgun (WGS) entry which is preliminary data.</text>
</comment>
<evidence type="ECO:0000313" key="3">
    <source>
        <dbReference type="Proteomes" id="UP001066276"/>
    </source>
</evidence>
<organism evidence="2 3">
    <name type="scientific">Pleurodeles waltl</name>
    <name type="common">Iberian ribbed newt</name>
    <dbReference type="NCBI Taxonomy" id="8319"/>
    <lineage>
        <taxon>Eukaryota</taxon>
        <taxon>Metazoa</taxon>
        <taxon>Chordata</taxon>
        <taxon>Craniata</taxon>
        <taxon>Vertebrata</taxon>
        <taxon>Euteleostomi</taxon>
        <taxon>Amphibia</taxon>
        <taxon>Batrachia</taxon>
        <taxon>Caudata</taxon>
        <taxon>Salamandroidea</taxon>
        <taxon>Salamandridae</taxon>
        <taxon>Pleurodelinae</taxon>
        <taxon>Pleurodeles</taxon>
    </lineage>
</organism>
<protein>
    <submittedName>
        <fullName evidence="2">Uncharacterized protein</fullName>
    </submittedName>
</protein>
<proteinExistence type="predicted"/>
<sequence length="183" mass="19751">MKASHGLITPPPPRLMRERCTAGNKNCPATVRSIEARLMAHAYLPGGANRMATWFPSQGGEGATTASPSPPSPPTLLPLPPSCPCRCVPEHISLEKITPEAKNWMRRCETQGGEGYLAANPSLVSPEMNFEAKARSSAPKFPSASSYLACVDRAFLNKHLSNMGTARMLLCFYIEPGRQITGL</sequence>